<feature type="region of interest" description="Disordered" evidence="1">
    <location>
        <begin position="1"/>
        <end position="57"/>
    </location>
</feature>
<dbReference type="OrthoDB" id="4085451at2759"/>
<organism evidence="2 3">
    <name type="scientific">Obba rivulosa</name>
    <dbReference type="NCBI Taxonomy" id="1052685"/>
    <lineage>
        <taxon>Eukaryota</taxon>
        <taxon>Fungi</taxon>
        <taxon>Dikarya</taxon>
        <taxon>Basidiomycota</taxon>
        <taxon>Agaricomycotina</taxon>
        <taxon>Agaricomycetes</taxon>
        <taxon>Polyporales</taxon>
        <taxon>Gelatoporiaceae</taxon>
        <taxon>Obba</taxon>
    </lineage>
</organism>
<dbReference type="AlphaFoldDB" id="A0A8E2J634"/>
<dbReference type="Proteomes" id="UP000250043">
    <property type="component" value="Unassembled WGS sequence"/>
</dbReference>
<reference evidence="2 3" key="1">
    <citation type="submission" date="2016-07" db="EMBL/GenBank/DDBJ databases">
        <title>Draft genome of the white-rot fungus Obba rivulosa 3A-2.</title>
        <authorList>
            <consortium name="DOE Joint Genome Institute"/>
            <person name="Miettinen O."/>
            <person name="Riley R."/>
            <person name="Acob R."/>
            <person name="Barry K."/>
            <person name="Cullen D."/>
            <person name="De Vries R."/>
            <person name="Hainaut M."/>
            <person name="Hatakka A."/>
            <person name="Henrissat B."/>
            <person name="Hilden K."/>
            <person name="Kuo R."/>
            <person name="Labutti K."/>
            <person name="Lipzen A."/>
            <person name="Makela M.R."/>
            <person name="Sandor L."/>
            <person name="Spatafora J.W."/>
            <person name="Grigoriev I.V."/>
            <person name="Hibbett D.S."/>
        </authorList>
    </citation>
    <scope>NUCLEOTIDE SEQUENCE [LARGE SCALE GENOMIC DNA]</scope>
    <source>
        <strain evidence="2 3">3A-2</strain>
    </source>
</reference>
<feature type="compositionally biased region" description="Basic and acidic residues" evidence="1">
    <location>
        <begin position="42"/>
        <end position="55"/>
    </location>
</feature>
<proteinExistence type="predicted"/>
<accession>A0A8E2J634</accession>
<dbReference type="EMBL" id="KV722335">
    <property type="protein sequence ID" value="OCH95597.1"/>
    <property type="molecule type" value="Genomic_DNA"/>
</dbReference>
<name>A0A8E2J634_9APHY</name>
<evidence type="ECO:0000313" key="3">
    <source>
        <dbReference type="Proteomes" id="UP000250043"/>
    </source>
</evidence>
<keyword evidence="3" id="KW-1185">Reference proteome</keyword>
<evidence type="ECO:0000313" key="2">
    <source>
        <dbReference type="EMBL" id="OCH95597.1"/>
    </source>
</evidence>
<sequence length="193" mass="21100">MGGAASKPARQLPKAVKPSWTGARTSGPHDAQPQRPPLPRASETKDEAIERDSKDPQFLANLNRLGPVAVDHHMRTVRLAADSASQTFQTRLQSEVEARSSRPTHNHLLPSSLTELLDERKAVTKRSELEDLANRYGIDVARLESLARFVNTPSIQQDSMIKTMGEDGVERVTVIAAWIDPAKAGIPDPATGR</sequence>
<gene>
    <name evidence="2" type="ORF">OBBRIDRAFT_745346</name>
</gene>
<evidence type="ECO:0000256" key="1">
    <source>
        <dbReference type="SAM" id="MobiDB-lite"/>
    </source>
</evidence>
<protein>
    <submittedName>
        <fullName evidence="2">Uncharacterized protein</fullName>
    </submittedName>
</protein>